<dbReference type="eggNOG" id="COG5642">
    <property type="taxonomic scope" value="Bacteria"/>
</dbReference>
<name>A0A0H3K528_SYNP6</name>
<dbReference type="GO" id="GO:0003677">
    <property type="term" value="F:DNA binding"/>
    <property type="evidence" value="ECO:0007669"/>
    <property type="project" value="InterPro"/>
</dbReference>
<evidence type="ECO:0000313" key="5">
    <source>
        <dbReference type="Proteomes" id="UP000001175"/>
    </source>
</evidence>
<feature type="compositionally biased region" description="Low complexity" evidence="1">
    <location>
        <begin position="12"/>
        <end position="29"/>
    </location>
</feature>
<dbReference type="Pfam" id="PF09722">
    <property type="entry name" value="Xre_MbcA_ParS_C"/>
    <property type="match status" value="1"/>
</dbReference>
<evidence type="ECO:0000259" key="3">
    <source>
        <dbReference type="Pfam" id="PF20432"/>
    </source>
</evidence>
<dbReference type="Pfam" id="PF20432">
    <property type="entry name" value="Xre-like-HTH"/>
    <property type="match status" value="1"/>
</dbReference>
<feature type="domain" description="Antitoxin Xre/MbcA/ParS-like toxin-binding" evidence="2">
    <location>
        <begin position="135"/>
        <end position="178"/>
    </location>
</feature>
<evidence type="ECO:0000313" key="4">
    <source>
        <dbReference type="EMBL" id="BAD79215.1"/>
    </source>
</evidence>
<evidence type="ECO:0000256" key="1">
    <source>
        <dbReference type="SAM" id="MobiDB-lite"/>
    </source>
</evidence>
<evidence type="ECO:0000259" key="2">
    <source>
        <dbReference type="Pfam" id="PF09722"/>
    </source>
</evidence>
<dbReference type="Proteomes" id="UP000001175">
    <property type="component" value="Chromosome"/>
</dbReference>
<sequence>MIYMKTKPTTHRTNNQTRSQQTRQSTGRSGPSGLEAIAPPAMATYIYRLHPRDRINLIRRGVPATLVVQTEQQLGLARQGVCQMLGLSVSTIKRRLTQNQALTADETERLLALQQLIGQVEAIIAEAGEPSGFDAAQWVGEWLMTPNPALAGQKPAEYMDTAEGRRLVSQAIAMMRSGAYA</sequence>
<feature type="region of interest" description="Disordered" evidence="1">
    <location>
        <begin position="1"/>
        <end position="35"/>
    </location>
</feature>
<accession>A0A0H3K528</accession>
<protein>
    <submittedName>
        <fullName evidence="4">Uncharacterized protein</fullName>
    </submittedName>
</protein>
<gene>
    <name evidence="4" type="ordered locus">syc1025_d</name>
</gene>
<dbReference type="EMBL" id="AP008231">
    <property type="protein sequence ID" value="BAD79215.1"/>
    <property type="molecule type" value="Genomic_DNA"/>
</dbReference>
<dbReference type="InterPro" id="IPR024467">
    <property type="entry name" value="Xre/MbcA/ParS-like_toxin-bd"/>
</dbReference>
<feature type="domain" description="Antitoxin Xre-like helix-turn-helix" evidence="3">
    <location>
        <begin position="53"/>
        <end position="113"/>
    </location>
</feature>
<proteinExistence type="predicted"/>
<dbReference type="AlphaFoldDB" id="A0A0H3K528"/>
<dbReference type="KEGG" id="syc:syc1025_d"/>
<organism evidence="4 5">
    <name type="scientific">Synechococcus sp. (strain ATCC 27144 / PCC 6301 / SAUG 1402/1)</name>
    <name type="common">Anacystis nidulans</name>
    <dbReference type="NCBI Taxonomy" id="269084"/>
    <lineage>
        <taxon>Bacteria</taxon>
        <taxon>Bacillati</taxon>
        <taxon>Cyanobacteriota</taxon>
        <taxon>Cyanophyceae</taxon>
        <taxon>Synechococcales</taxon>
        <taxon>Synechococcaceae</taxon>
        <taxon>Synechococcus</taxon>
    </lineage>
</organism>
<reference evidence="4 5" key="1">
    <citation type="journal article" date="2007" name="Photosyn. Res.">
        <title>Complete nucleotide sequence of the freshwater unicellular cyanobacterium Synechococcus elongatus PCC 6301 chromosome: gene content and organization.</title>
        <authorList>
            <person name="Sugita C."/>
            <person name="Ogata K."/>
            <person name="Shikata M."/>
            <person name="Jikuya H."/>
            <person name="Takano J."/>
            <person name="Furumichi M."/>
            <person name="Kanehisa M."/>
            <person name="Omata T."/>
            <person name="Sugiura M."/>
            <person name="Sugita M."/>
        </authorList>
    </citation>
    <scope>NUCLEOTIDE SEQUENCE [LARGE SCALE GENOMIC DNA]</scope>
    <source>
        <strain evidence="5">ATCC 27144 / PCC 6301 / SAUG 1402/1</strain>
    </source>
</reference>
<dbReference type="InterPro" id="IPR046847">
    <property type="entry name" value="Xre-like_HTH"/>
</dbReference>